<name>A0A2Y9BEW2_9FIRM</name>
<keyword evidence="1" id="KW-0812">Transmembrane</keyword>
<evidence type="ECO:0000313" key="3">
    <source>
        <dbReference type="Proteomes" id="UP000245845"/>
    </source>
</evidence>
<keyword evidence="3" id="KW-1185">Reference proteome</keyword>
<comment type="caution">
    <text evidence="2">The sequence shown here is derived from an EMBL/GenBank/DDBJ whole genome shotgun (WGS) entry which is preliminary data.</text>
</comment>
<keyword evidence="1" id="KW-1133">Transmembrane helix</keyword>
<dbReference type="AlphaFoldDB" id="A0A2Y9BEW2"/>
<reference evidence="2 3" key="1">
    <citation type="submission" date="2018-05" db="EMBL/GenBank/DDBJ databases">
        <title>The Hungate 1000. A catalogue of reference genomes from the rumen microbiome.</title>
        <authorList>
            <person name="Kelly W."/>
        </authorList>
    </citation>
    <scope>NUCLEOTIDE SEQUENCE [LARGE SCALE GENOMIC DNA]</scope>
    <source>
        <strain evidence="2 3">NLAE-zl-C242</strain>
    </source>
</reference>
<gene>
    <name evidence="2" type="ORF">A8806_10717</name>
</gene>
<dbReference type="Proteomes" id="UP000245845">
    <property type="component" value="Unassembled WGS sequence"/>
</dbReference>
<dbReference type="EMBL" id="QGDL01000007">
    <property type="protein sequence ID" value="PWJ28869.1"/>
    <property type="molecule type" value="Genomic_DNA"/>
</dbReference>
<organism evidence="2 3">
    <name type="scientific">Faecalicatena orotica</name>
    <dbReference type="NCBI Taxonomy" id="1544"/>
    <lineage>
        <taxon>Bacteria</taxon>
        <taxon>Bacillati</taxon>
        <taxon>Bacillota</taxon>
        <taxon>Clostridia</taxon>
        <taxon>Lachnospirales</taxon>
        <taxon>Lachnospiraceae</taxon>
        <taxon>Faecalicatena</taxon>
    </lineage>
</organism>
<evidence type="ECO:0000313" key="2">
    <source>
        <dbReference type="EMBL" id="PWJ28869.1"/>
    </source>
</evidence>
<proteinExistence type="predicted"/>
<accession>A0A2Y9BEW2</accession>
<keyword evidence="1" id="KW-0472">Membrane</keyword>
<feature type="transmembrane region" description="Helical" evidence="1">
    <location>
        <begin position="7"/>
        <end position="29"/>
    </location>
</feature>
<evidence type="ECO:0000256" key="1">
    <source>
        <dbReference type="SAM" id="Phobius"/>
    </source>
</evidence>
<protein>
    <submittedName>
        <fullName evidence="2">Uncharacterized protein</fullName>
    </submittedName>
</protein>
<dbReference type="RefSeq" id="WP_181368682.1">
    <property type="nucleotide sequence ID" value="NZ_BAAACK010000011.1"/>
</dbReference>
<sequence>MKEFIEEYGGIMMACFMGLLFLGVMSGLLDPDGGLSRLAVIFAEGIGTLCS</sequence>